<comment type="similarity">
    <text evidence="2">Belongs to the ATPase delta chain family.</text>
</comment>
<sequence>MLRNAVTRSLAQARTYATESGSQALPVLHGLDGRYATALFSAAQKSSVVETVERDLNRMKALLQTDEKFRFFVETPIIAREEKKAGIKDILTKGGYSAVTKNFFDVLADNGRLDQTIKIISSFETLLLASRGLVSCTVTSAKELDGATLRRVEAILTKSNLLEKGQKITVTSKINPSILGGLVIEIGDKTIDLSVSSKIAKLNRLLTETI</sequence>
<evidence type="ECO:0000256" key="5">
    <source>
        <dbReference type="ARBA" id="ARBA00022781"/>
    </source>
</evidence>
<proteinExistence type="inferred from homology"/>
<dbReference type="PROSITE" id="PS00389">
    <property type="entry name" value="ATPASE_DELTA"/>
    <property type="match status" value="1"/>
</dbReference>
<dbReference type="InterPro" id="IPR020781">
    <property type="entry name" value="ATPase_OSCP/d_CS"/>
</dbReference>
<protein>
    <recommendedName>
        <fullName evidence="3">ATP synthase subunit 5, mitochondrial</fullName>
    </recommendedName>
</protein>
<dbReference type="OrthoDB" id="1262810at2759"/>
<keyword evidence="6" id="KW-0406">Ion transport</keyword>
<evidence type="ECO:0000256" key="1">
    <source>
        <dbReference type="ARBA" id="ARBA00004370"/>
    </source>
</evidence>
<dbReference type="PRINTS" id="PR00125">
    <property type="entry name" value="ATPASEDELTA"/>
</dbReference>
<dbReference type="OMA" id="MVDNIQD"/>
<evidence type="ECO:0000256" key="3">
    <source>
        <dbReference type="ARBA" id="ARBA00014723"/>
    </source>
</evidence>
<gene>
    <name evidence="9" type="ORF">M427DRAFT_153029</name>
</gene>
<dbReference type="Gene3D" id="1.10.520.20">
    <property type="entry name" value="N-terminal domain of the delta subunit of the F1F0-ATP synthase"/>
    <property type="match status" value="1"/>
</dbReference>
<dbReference type="SUPFAM" id="SSF47928">
    <property type="entry name" value="N-terminal domain of the delta subunit of the F1F0-ATP synthase"/>
    <property type="match status" value="1"/>
</dbReference>
<name>A0A139AQ60_GONPJ</name>
<dbReference type="Proteomes" id="UP000070544">
    <property type="component" value="Unassembled WGS sequence"/>
</dbReference>
<dbReference type="Pfam" id="PF00213">
    <property type="entry name" value="OSCP"/>
    <property type="match status" value="1"/>
</dbReference>
<dbReference type="AlphaFoldDB" id="A0A139AQ60"/>
<keyword evidence="7" id="KW-0472">Membrane</keyword>
<keyword evidence="10" id="KW-1185">Reference proteome</keyword>
<dbReference type="EMBL" id="KQ965741">
    <property type="protein sequence ID" value="KXS18643.1"/>
    <property type="molecule type" value="Genomic_DNA"/>
</dbReference>
<keyword evidence="8" id="KW-0066">ATP synthesis</keyword>
<organism evidence="9 10">
    <name type="scientific">Gonapodya prolifera (strain JEL478)</name>
    <name type="common">Monoblepharis prolifera</name>
    <dbReference type="NCBI Taxonomy" id="1344416"/>
    <lineage>
        <taxon>Eukaryota</taxon>
        <taxon>Fungi</taxon>
        <taxon>Fungi incertae sedis</taxon>
        <taxon>Chytridiomycota</taxon>
        <taxon>Chytridiomycota incertae sedis</taxon>
        <taxon>Monoblepharidomycetes</taxon>
        <taxon>Monoblepharidales</taxon>
        <taxon>Gonapodyaceae</taxon>
        <taxon>Gonapodya</taxon>
    </lineage>
</organism>
<dbReference type="STRING" id="1344416.A0A139AQ60"/>
<evidence type="ECO:0000256" key="4">
    <source>
        <dbReference type="ARBA" id="ARBA00022448"/>
    </source>
</evidence>
<dbReference type="InterPro" id="IPR026015">
    <property type="entry name" value="ATP_synth_OSCP/delta_N_sf"/>
</dbReference>
<dbReference type="GO" id="GO:0045259">
    <property type="term" value="C:proton-transporting ATP synthase complex"/>
    <property type="evidence" value="ECO:0007669"/>
    <property type="project" value="EnsemblFungi"/>
</dbReference>
<evidence type="ECO:0000256" key="2">
    <source>
        <dbReference type="ARBA" id="ARBA00007046"/>
    </source>
</evidence>
<reference evidence="9 10" key="1">
    <citation type="journal article" date="2015" name="Genome Biol. Evol.">
        <title>Phylogenomic analyses indicate that early fungi evolved digesting cell walls of algal ancestors of land plants.</title>
        <authorList>
            <person name="Chang Y."/>
            <person name="Wang S."/>
            <person name="Sekimoto S."/>
            <person name="Aerts A.L."/>
            <person name="Choi C."/>
            <person name="Clum A."/>
            <person name="LaButti K.M."/>
            <person name="Lindquist E.A."/>
            <person name="Yee Ngan C."/>
            <person name="Ohm R.A."/>
            <person name="Salamov A.A."/>
            <person name="Grigoriev I.V."/>
            <person name="Spatafora J.W."/>
            <person name="Berbee M.L."/>
        </authorList>
    </citation>
    <scope>NUCLEOTIDE SEQUENCE [LARGE SCALE GENOMIC DNA]</scope>
    <source>
        <strain evidence="9 10">JEL478</strain>
    </source>
</reference>
<comment type="subcellular location">
    <subcellularLocation>
        <location evidence="1">Membrane</location>
    </subcellularLocation>
</comment>
<evidence type="ECO:0000256" key="8">
    <source>
        <dbReference type="ARBA" id="ARBA00023310"/>
    </source>
</evidence>
<evidence type="ECO:0000313" key="10">
    <source>
        <dbReference type="Proteomes" id="UP000070544"/>
    </source>
</evidence>
<keyword evidence="4" id="KW-0813">Transport</keyword>
<evidence type="ECO:0000256" key="6">
    <source>
        <dbReference type="ARBA" id="ARBA00023065"/>
    </source>
</evidence>
<dbReference type="HAMAP" id="MF_01416">
    <property type="entry name" value="ATP_synth_delta_bact"/>
    <property type="match status" value="1"/>
</dbReference>
<dbReference type="GO" id="GO:0005743">
    <property type="term" value="C:mitochondrial inner membrane"/>
    <property type="evidence" value="ECO:0007669"/>
    <property type="project" value="EnsemblFungi"/>
</dbReference>
<dbReference type="PANTHER" id="PTHR11910">
    <property type="entry name" value="ATP SYNTHASE DELTA CHAIN"/>
    <property type="match status" value="1"/>
</dbReference>
<dbReference type="NCBIfam" id="TIGR01145">
    <property type="entry name" value="ATP_synt_delta"/>
    <property type="match status" value="1"/>
</dbReference>
<evidence type="ECO:0000256" key="7">
    <source>
        <dbReference type="ARBA" id="ARBA00023136"/>
    </source>
</evidence>
<evidence type="ECO:0000313" key="9">
    <source>
        <dbReference type="EMBL" id="KXS18643.1"/>
    </source>
</evidence>
<dbReference type="InterPro" id="IPR000711">
    <property type="entry name" value="ATPase_OSCP/dsu"/>
</dbReference>
<accession>A0A139AQ60</accession>
<dbReference type="GO" id="GO:0046933">
    <property type="term" value="F:proton-transporting ATP synthase activity, rotational mechanism"/>
    <property type="evidence" value="ECO:0007669"/>
    <property type="project" value="EnsemblFungi"/>
</dbReference>
<keyword evidence="5" id="KW-0375">Hydrogen ion transport</keyword>